<accession>A0A3B0JQC1</accession>
<feature type="domain" description="CHK kinase-like" evidence="1">
    <location>
        <begin position="145"/>
        <end position="337"/>
    </location>
</feature>
<reference evidence="3" key="1">
    <citation type="submission" date="2018-01" db="EMBL/GenBank/DDBJ databases">
        <authorList>
            <person name="Alioto T."/>
            <person name="Alioto T."/>
        </authorList>
    </citation>
    <scope>NUCLEOTIDE SEQUENCE [LARGE SCALE GENOMIC DNA]</scope>
</reference>
<dbReference type="Proteomes" id="UP000268350">
    <property type="component" value="Unassembled WGS sequence"/>
</dbReference>
<dbReference type="EMBL" id="OUUW01000008">
    <property type="protein sequence ID" value="SPP84325.1"/>
    <property type="molecule type" value="Genomic_DNA"/>
</dbReference>
<name>A0A3B0JQC1_DROGU</name>
<dbReference type="SMART" id="SM00587">
    <property type="entry name" value="CHK"/>
    <property type="match status" value="1"/>
</dbReference>
<dbReference type="PANTHER" id="PTHR11012">
    <property type="entry name" value="PROTEIN KINASE-LIKE DOMAIN-CONTAINING"/>
    <property type="match status" value="1"/>
</dbReference>
<dbReference type="Gene3D" id="3.90.1200.10">
    <property type="match status" value="1"/>
</dbReference>
<keyword evidence="3" id="KW-1185">Reference proteome</keyword>
<dbReference type="InterPro" id="IPR004119">
    <property type="entry name" value="EcKL"/>
</dbReference>
<evidence type="ECO:0000313" key="2">
    <source>
        <dbReference type="EMBL" id="SPP84325.1"/>
    </source>
</evidence>
<dbReference type="InterPro" id="IPR015897">
    <property type="entry name" value="CHK_kinase-like"/>
</dbReference>
<dbReference type="PANTHER" id="PTHR11012:SF13">
    <property type="entry name" value="CHK KINASE-LIKE DOMAIN-CONTAINING PROTEIN-RELATED"/>
    <property type="match status" value="1"/>
</dbReference>
<dbReference type="AlphaFoldDB" id="A0A3B0JQC1"/>
<sequence>MVVQKEEIKGEAAADFHPAPVWLNESYLESLLQSKKNDAGLRVTGLDIKPATSKGENYASIMTRVKVSYVKSGAKNPEKGSYIVKTTYENDPFISNIFSGYQASTTEMLMYEKILPKLSALIDGTQQPEKLFAKTLHVDYEHDAIIFEDLAVTNHVLADRLAGFDLEHTHMALRKLAKMHAAAAVLNERQPGVLTKLDHGIFNRHTEGFGPFFQNMMGEGAEFADTCPELGSYYGDKLRALVKRVMEYSTRVYDPQPDEFNTLVHGDYWVNNVMLRYSEKKEPLDMILIDFQFSSWSSPAVDLHYFFNTSLQKNIRFHQQDALIQFYHKVLVDTLKDLKYGGYIPSLRQLVLQLEKGKFMAVIVSLACNGIMLNDQTADADFLSLIQDDERGRNFRRLVYSNKKFQEFVKHFLPLFDRSGLLDVTD</sequence>
<proteinExistence type="predicted"/>
<protein>
    <recommendedName>
        <fullName evidence="1">CHK kinase-like domain-containing protein</fullName>
    </recommendedName>
</protein>
<dbReference type="OMA" id="THMALRK"/>
<evidence type="ECO:0000313" key="3">
    <source>
        <dbReference type="Proteomes" id="UP000268350"/>
    </source>
</evidence>
<evidence type="ECO:0000259" key="1">
    <source>
        <dbReference type="SMART" id="SM00587"/>
    </source>
</evidence>
<dbReference type="SUPFAM" id="SSF56112">
    <property type="entry name" value="Protein kinase-like (PK-like)"/>
    <property type="match status" value="1"/>
</dbReference>
<gene>
    <name evidence="2" type="ORF">DGUA_6G016876</name>
</gene>
<dbReference type="STRING" id="7266.A0A3B0JQC1"/>
<dbReference type="Pfam" id="PF02958">
    <property type="entry name" value="EcKL"/>
    <property type="match status" value="1"/>
</dbReference>
<dbReference type="OrthoDB" id="411145at2759"/>
<organism evidence="2 3">
    <name type="scientific">Drosophila guanche</name>
    <name type="common">Fruit fly</name>
    <dbReference type="NCBI Taxonomy" id="7266"/>
    <lineage>
        <taxon>Eukaryota</taxon>
        <taxon>Metazoa</taxon>
        <taxon>Ecdysozoa</taxon>
        <taxon>Arthropoda</taxon>
        <taxon>Hexapoda</taxon>
        <taxon>Insecta</taxon>
        <taxon>Pterygota</taxon>
        <taxon>Neoptera</taxon>
        <taxon>Endopterygota</taxon>
        <taxon>Diptera</taxon>
        <taxon>Brachycera</taxon>
        <taxon>Muscomorpha</taxon>
        <taxon>Ephydroidea</taxon>
        <taxon>Drosophilidae</taxon>
        <taxon>Drosophila</taxon>
        <taxon>Sophophora</taxon>
    </lineage>
</organism>
<dbReference type="InterPro" id="IPR011009">
    <property type="entry name" value="Kinase-like_dom_sf"/>
</dbReference>